<accession>A0A9X5HGF5</accession>
<protein>
    <submittedName>
        <fullName evidence="2">Uncharacterized protein</fullName>
    </submittedName>
</protein>
<evidence type="ECO:0000313" key="3">
    <source>
        <dbReference type="Proteomes" id="UP000471745"/>
    </source>
</evidence>
<keyword evidence="3" id="KW-1185">Reference proteome</keyword>
<proteinExistence type="predicted"/>
<comment type="caution">
    <text evidence="2">The sequence shown here is derived from an EMBL/GenBank/DDBJ whole genome shotgun (WGS) entry which is preliminary data.</text>
</comment>
<reference evidence="2 3" key="1">
    <citation type="submission" date="2020-01" db="EMBL/GenBank/DDBJ databases">
        <title>Insect and environment-associated Actinomycetes.</title>
        <authorList>
            <person name="Currrie C."/>
            <person name="Chevrette M."/>
            <person name="Carlson C."/>
            <person name="Stubbendieck R."/>
            <person name="Wendt-Pienkowski E."/>
        </authorList>
    </citation>
    <scope>NUCLEOTIDE SEQUENCE [LARGE SCALE GENOMIC DNA]</scope>
    <source>
        <strain evidence="2 3">SID8189</strain>
    </source>
</reference>
<sequence>MGEGKSDLALPLSDLEDYGRRLRSLKKRMNHTKKLFDSYKDDIGDGSVNDALSDFESNWEDGREDITQQLDALADMSDAVVREFNKLENELTKQVNEKMRVEDKRPKKGNGAKE</sequence>
<dbReference type="Proteomes" id="UP000471745">
    <property type="component" value="Unassembled WGS sequence"/>
</dbReference>
<dbReference type="GeneID" id="97449995"/>
<gene>
    <name evidence="2" type="ORF">G3I18_35100</name>
</gene>
<dbReference type="AlphaFoldDB" id="A0A9X5HGF5"/>
<evidence type="ECO:0000256" key="1">
    <source>
        <dbReference type="SAM" id="MobiDB-lite"/>
    </source>
</evidence>
<name>A0A9X5HGF5_9ACTN</name>
<feature type="region of interest" description="Disordered" evidence="1">
    <location>
        <begin position="95"/>
        <end position="114"/>
    </location>
</feature>
<dbReference type="RefSeq" id="WP_026243748.1">
    <property type="nucleotide sequence ID" value="NZ_JAAGNA010001225.1"/>
</dbReference>
<organism evidence="2 3">
    <name type="scientific">Actinospica acidiphila</name>
    <dbReference type="NCBI Taxonomy" id="304899"/>
    <lineage>
        <taxon>Bacteria</taxon>
        <taxon>Bacillati</taxon>
        <taxon>Actinomycetota</taxon>
        <taxon>Actinomycetes</taxon>
        <taxon>Catenulisporales</taxon>
        <taxon>Actinospicaceae</taxon>
        <taxon>Actinospica</taxon>
    </lineage>
</organism>
<evidence type="ECO:0000313" key="2">
    <source>
        <dbReference type="EMBL" id="NEC53735.1"/>
    </source>
</evidence>
<dbReference type="EMBL" id="JAAGNA010001225">
    <property type="protein sequence ID" value="NEC53735.1"/>
    <property type="molecule type" value="Genomic_DNA"/>
</dbReference>